<dbReference type="Gene3D" id="3.75.10.10">
    <property type="entry name" value="L-arginine/glycine Amidinotransferase, Chain A"/>
    <property type="match status" value="1"/>
</dbReference>
<comment type="subunit">
    <text evidence="5">Monomer. Associates with the 60S ribosomal subunit.</text>
</comment>
<reference evidence="6 7" key="1">
    <citation type="journal article" date="2018" name="Mol. Biol. Evol.">
        <title>Broad Genomic Sampling Reveals a Smut Pathogenic Ancestry of the Fungal Clade Ustilaginomycotina.</title>
        <authorList>
            <person name="Kijpornyongpan T."/>
            <person name="Mondo S.J."/>
            <person name="Barry K."/>
            <person name="Sandor L."/>
            <person name="Lee J."/>
            <person name="Lipzen A."/>
            <person name="Pangilinan J."/>
            <person name="LaButti K."/>
            <person name="Hainaut M."/>
            <person name="Henrissat B."/>
            <person name="Grigoriev I.V."/>
            <person name="Spatafora J.W."/>
            <person name="Aime M.C."/>
        </authorList>
    </citation>
    <scope>NUCLEOTIDE SEQUENCE [LARGE SCALE GENOMIC DNA]</scope>
    <source>
        <strain evidence="6 7">MCA 3882</strain>
    </source>
</reference>
<dbReference type="GO" id="GO:0043023">
    <property type="term" value="F:ribosomal large subunit binding"/>
    <property type="evidence" value="ECO:0007669"/>
    <property type="project" value="UniProtKB-UniRule"/>
</dbReference>
<comment type="PTM">
    <text evidence="5">Phosphorylation at Ser-174 and Ser-175 promotes nuclear export.</text>
</comment>
<dbReference type="STRING" id="1280837.A0A316VI49"/>
<evidence type="ECO:0000256" key="3">
    <source>
        <dbReference type="ARBA" id="ARBA00022917"/>
    </source>
</evidence>
<dbReference type="HAMAP" id="MF_00032">
    <property type="entry name" value="eIF_6"/>
    <property type="match status" value="1"/>
</dbReference>
<comment type="subcellular location">
    <subcellularLocation>
        <location evidence="5">Cytoplasm</location>
    </subcellularLocation>
    <subcellularLocation>
        <location evidence="5">Nucleus</location>
        <location evidence="5">Nucleolus</location>
    </subcellularLocation>
    <text evidence="5">Shuttles between cytoplasm and nucleus/nucleolus.</text>
</comment>
<dbReference type="Pfam" id="PF01912">
    <property type="entry name" value="eIF-6"/>
    <property type="match status" value="1"/>
</dbReference>
<protein>
    <recommendedName>
        <fullName evidence="5">Eukaryotic translation initiation factor 6</fullName>
        <shortName evidence="5">eIF-6</shortName>
    </recommendedName>
</protein>
<accession>A0A316VI49</accession>
<proteinExistence type="inferred from homology"/>
<keyword evidence="3 5" id="KW-0648">Protein biosynthesis</keyword>
<dbReference type="PANTHER" id="PTHR10784">
    <property type="entry name" value="TRANSLATION INITIATION FACTOR 6"/>
    <property type="match status" value="1"/>
</dbReference>
<dbReference type="InterPro" id="IPR002769">
    <property type="entry name" value="eIF6"/>
</dbReference>
<comment type="function">
    <text evidence="5">Binds to the 60S ribosomal subunit and prevents its association with the 40S ribosomal subunit to form the 80S initiation complex in the cytoplasm. Is also involved in ribosome biogenesis. Associates with pre-60S subunits in the nucleus and is involved in its nuclear export.</text>
</comment>
<dbReference type="GO" id="GO:0005730">
    <property type="term" value="C:nucleolus"/>
    <property type="evidence" value="ECO:0007669"/>
    <property type="project" value="UniProtKB-SubCell"/>
</dbReference>
<feature type="modified residue" description="Phosphoserine; by CK1" evidence="5">
    <location>
        <position position="174"/>
    </location>
</feature>
<dbReference type="SMART" id="SM00654">
    <property type="entry name" value="eIF6"/>
    <property type="match status" value="1"/>
</dbReference>
<evidence type="ECO:0000256" key="1">
    <source>
        <dbReference type="ARBA" id="ARBA00022490"/>
    </source>
</evidence>
<dbReference type="AlphaFoldDB" id="A0A316VI49"/>
<evidence type="ECO:0000313" key="7">
    <source>
        <dbReference type="Proteomes" id="UP000245771"/>
    </source>
</evidence>
<dbReference type="EMBL" id="KZ819602">
    <property type="protein sequence ID" value="PWN37170.1"/>
    <property type="molecule type" value="Genomic_DNA"/>
</dbReference>
<dbReference type="PIRSF" id="PIRSF006413">
    <property type="entry name" value="IF-6"/>
    <property type="match status" value="1"/>
</dbReference>
<comment type="similarity">
    <text evidence="5">Belongs to the eIF-6 family.</text>
</comment>
<name>A0A316VI49_9BASI</name>
<evidence type="ECO:0000256" key="2">
    <source>
        <dbReference type="ARBA" id="ARBA00022540"/>
    </source>
</evidence>
<keyword evidence="1 5" id="KW-0963">Cytoplasm</keyword>
<sequence length="245" mass="26059">MAVRVAFESSSEIGVFARLTNTYCLVAIGGSANFYSTFDAELGDIVPVVHCSIAGTRLIGRLTVGNRHGLLVPSTTTDQELQHLRNSLPDSVAIQRVDERLSALGNVIACNDYVALVHPDLDRETEEIIADVLKVEVFRQTIGDNVLVGSYSALTNQGCLVHPKTSLQDQDELSSLLQVPLVAGTVNRGSELIGAGLLVNDWAAFTGVDSTATELSVVEAAFKISQSGASGVVDELRDALVDTYA</sequence>
<dbReference type="Proteomes" id="UP000245771">
    <property type="component" value="Unassembled WGS sequence"/>
</dbReference>
<keyword evidence="2 5" id="KW-0396">Initiation factor</keyword>
<dbReference type="GO" id="GO:0003743">
    <property type="term" value="F:translation initiation factor activity"/>
    <property type="evidence" value="ECO:0007669"/>
    <property type="project" value="UniProtKB-UniRule"/>
</dbReference>
<dbReference type="GO" id="GO:0000054">
    <property type="term" value="P:ribosomal subunit export from nucleus"/>
    <property type="evidence" value="ECO:0007669"/>
    <property type="project" value="UniProtKB-UniRule"/>
</dbReference>
<dbReference type="OrthoDB" id="4155914at2759"/>
<dbReference type="SUPFAM" id="SSF55909">
    <property type="entry name" value="Pentein"/>
    <property type="match status" value="1"/>
</dbReference>
<keyword evidence="5" id="KW-0690">Ribosome biogenesis</keyword>
<dbReference type="GO" id="GO:0005737">
    <property type="term" value="C:cytoplasm"/>
    <property type="evidence" value="ECO:0007669"/>
    <property type="project" value="UniProtKB-SubCell"/>
</dbReference>
<feature type="modified residue" description="Phosphoserine; by CK1" evidence="5">
    <location>
        <position position="175"/>
    </location>
</feature>
<organism evidence="6 7">
    <name type="scientific">Meira miltonrushii</name>
    <dbReference type="NCBI Taxonomy" id="1280837"/>
    <lineage>
        <taxon>Eukaryota</taxon>
        <taxon>Fungi</taxon>
        <taxon>Dikarya</taxon>
        <taxon>Basidiomycota</taxon>
        <taxon>Ustilaginomycotina</taxon>
        <taxon>Exobasidiomycetes</taxon>
        <taxon>Exobasidiales</taxon>
        <taxon>Brachybasidiaceae</taxon>
        <taxon>Meira</taxon>
    </lineage>
</organism>
<evidence type="ECO:0000256" key="5">
    <source>
        <dbReference type="HAMAP-Rule" id="MF_03132"/>
    </source>
</evidence>
<dbReference type="GO" id="GO:0042256">
    <property type="term" value="P:cytosolic ribosome assembly"/>
    <property type="evidence" value="ECO:0007669"/>
    <property type="project" value="UniProtKB-UniRule"/>
</dbReference>
<dbReference type="CDD" id="cd00527">
    <property type="entry name" value="IF6"/>
    <property type="match status" value="1"/>
</dbReference>
<evidence type="ECO:0000256" key="4">
    <source>
        <dbReference type="ARBA" id="ARBA00023242"/>
    </source>
</evidence>
<dbReference type="FunCoup" id="A0A316VI49">
    <property type="interactions" value="459"/>
</dbReference>
<gene>
    <name evidence="5" type="primary">TIF6</name>
    <name evidence="6" type="ORF">FA14DRAFT_187298</name>
</gene>
<dbReference type="GO" id="GO:0042273">
    <property type="term" value="P:ribosomal large subunit biogenesis"/>
    <property type="evidence" value="ECO:0007669"/>
    <property type="project" value="UniProtKB-UniRule"/>
</dbReference>
<dbReference type="FunFam" id="3.75.10.10:FF:000001">
    <property type="entry name" value="Eukaryotic translation initiation factor 6"/>
    <property type="match status" value="1"/>
</dbReference>
<dbReference type="InParanoid" id="A0A316VI49"/>
<keyword evidence="5" id="KW-0597">Phosphoprotein</keyword>
<dbReference type="NCBIfam" id="TIGR00323">
    <property type="entry name" value="eIF-6"/>
    <property type="match status" value="1"/>
</dbReference>
<evidence type="ECO:0000313" key="6">
    <source>
        <dbReference type="EMBL" id="PWN37170.1"/>
    </source>
</evidence>
<keyword evidence="7" id="KW-1185">Reference proteome</keyword>
<keyword evidence="4 5" id="KW-0539">Nucleus</keyword>